<reference evidence="5" key="2">
    <citation type="submission" date="2012-11" db="EMBL/GenBank/DDBJ databases">
        <authorList>
            <person name="Kuo A."/>
            <person name="Curtis B.A."/>
            <person name="Tanifuji G."/>
            <person name="Burki F."/>
            <person name="Gruber A."/>
            <person name="Irimia M."/>
            <person name="Maruyama S."/>
            <person name="Arias M.C."/>
            <person name="Ball S.G."/>
            <person name="Gile G.H."/>
            <person name="Hirakawa Y."/>
            <person name="Hopkins J.F."/>
            <person name="Rensing S.A."/>
            <person name="Schmutz J."/>
            <person name="Symeonidi A."/>
            <person name="Elias M."/>
            <person name="Eveleigh R.J."/>
            <person name="Herman E.K."/>
            <person name="Klute M.J."/>
            <person name="Nakayama T."/>
            <person name="Obornik M."/>
            <person name="Reyes-Prieto A."/>
            <person name="Armbrust E.V."/>
            <person name="Aves S.J."/>
            <person name="Beiko R.G."/>
            <person name="Coutinho P."/>
            <person name="Dacks J.B."/>
            <person name="Durnford D.G."/>
            <person name="Fast N.M."/>
            <person name="Green B.R."/>
            <person name="Grisdale C."/>
            <person name="Hempe F."/>
            <person name="Henrissat B."/>
            <person name="Hoppner M.P."/>
            <person name="Ishida K.-I."/>
            <person name="Kim E."/>
            <person name="Koreny L."/>
            <person name="Kroth P.G."/>
            <person name="Liu Y."/>
            <person name="Malik S.-B."/>
            <person name="Maier U.G."/>
            <person name="McRose D."/>
            <person name="Mock T."/>
            <person name="Neilson J.A."/>
            <person name="Onodera N.T."/>
            <person name="Poole A.M."/>
            <person name="Pritham E.J."/>
            <person name="Richards T.A."/>
            <person name="Rocap G."/>
            <person name="Roy S.W."/>
            <person name="Sarai C."/>
            <person name="Schaack S."/>
            <person name="Shirato S."/>
            <person name="Slamovits C.H."/>
            <person name="Spencer D.F."/>
            <person name="Suzuki S."/>
            <person name="Worden A.Z."/>
            <person name="Zauner S."/>
            <person name="Barry K."/>
            <person name="Bell C."/>
            <person name="Bharti A.K."/>
            <person name="Crow J.A."/>
            <person name="Grimwood J."/>
            <person name="Kramer R."/>
            <person name="Lindquist E."/>
            <person name="Lucas S."/>
            <person name="Salamov A."/>
            <person name="McFadden G.I."/>
            <person name="Lane C.E."/>
            <person name="Keeling P.J."/>
            <person name="Gray M.W."/>
            <person name="Grigoriev I.V."/>
            <person name="Archibald J.M."/>
        </authorList>
    </citation>
    <scope>NUCLEOTIDE SEQUENCE</scope>
    <source>
        <strain evidence="5">CCMP2712</strain>
    </source>
</reference>
<proteinExistence type="predicted"/>
<dbReference type="OrthoDB" id="272549at2759"/>
<dbReference type="Proteomes" id="UP000011087">
    <property type="component" value="Unassembled WGS sequence"/>
</dbReference>
<dbReference type="InterPro" id="IPR001611">
    <property type="entry name" value="Leu-rich_rpt"/>
</dbReference>
<evidence type="ECO:0000256" key="1">
    <source>
        <dbReference type="PROSITE-ProRule" id="PRU00221"/>
    </source>
</evidence>
<feature type="region of interest" description="Disordered" evidence="2">
    <location>
        <begin position="2140"/>
        <end position="2159"/>
    </location>
</feature>
<dbReference type="KEGG" id="gtt:GUITHDRAFT_135380"/>
<dbReference type="PROSITE" id="PS50294">
    <property type="entry name" value="WD_REPEATS_REGION"/>
    <property type="match status" value="1"/>
</dbReference>
<dbReference type="SMART" id="SM00368">
    <property type="entry name" value="LRR_RI"/>
    <property type="match status" value="4"/>
</dbReference>
<keyword evidence="5" id="KW-1185">Reference proteome</keyword>
<dbReference type="PROSITE" id="PS50082">
    <property type="entry name" value="WD_REPEATS_2"/>
    <property type="match status" value="1"/>
</dbReference>
<gene>
    <name evidence="3" type="ORF">GUITHDRAFT_135380</name>
</gene>
<dbReference type="Pfam" id="PF00400">
    <property type="entry name" value="WD40"/>
    <property type="match status" value="2"/>
</dbReference>
<dbReference type="SMART" id="SM00320">
    <property type="entry name" value="WD40"/>
    <property type="match status" value="5"/>
</dbReference>
<dbReference type="SUPFAM" id="SSF50978">
    <property type="entry name" value="WD40 repeat-like"/>
    <property type="match status" value="1"/>
</dbReference>
<organism evidence="3">
    <name type="scientific">Guillardia theta (strain CCMP2712)</name>
    <name type="common">Cryptophyte</name>
    <dbReference type="NCBI Taxonomy" id="905079"/>
    <lineage>
        <taxon>Eukaryota</taxon>
        <taxon>Cryptophyceae</taxon>
        <taxon>Pyrenomonadales</taxon>
        <taxon>Geminigeraceae</taxon>
        <taxon>Guillardia</taxon>
    </lineage>
</organism>
<dbReference type="PaxDb" id="55529-EKX50209"/>
<evidence type="ECO:0008006" key="6">
    <source>
        <dbReference type="Google" id="ProtNLM"/>
    </source>
</evidence>
<evidence type="ECO:0000256" key="2">
    <source>
        <dbReference type="SAM" id="MobiDB-lite"/>
    </source>
</evidence>
<evidence type="ECO:0000313" key="5">
    <source>
        <dbReference type="Proteomes" id="UP000011087"/>
    </source>
</evidence>
<dbReference type="InterPro" id="IPR015943">
    <property type="entry name" value="WD40/YVTN_repeat-like_dom_sf"/>
</dbReference>
<keyword evidence="1" id="KW-0853">WD repeat</keyword>
<dbReference type="Gene3D" id="2.130.10.10">
    <property type="entry name" value="YVTN repeat-like/Quinoprotein amine dehydrogenase"/>
    <property type="match status" value="2"/>
</dbReference>
<dbReference type="PROSITE" id="PS51450">
    <property type="entry name" value="LRR"/>
    <property type="match status" value="1"/>
</dbReference>
<reference evidence="3 5" key="1">
    <citation type="journal article" date="2012" name="Nature">
        <title>Algal genomes reveal evolutionary mosaicism and the fate of nucleomorphs.</title>
        <authorList>
            <consortium name="DOE Joint Genome Institute"/>
            <person name="Curtis B.A."/>
            <person name="Tanifuji G."/>
            <person name="Burki F."/>
            <person name="Gruber A."/>
            <person name="Irimia M."/>
            <person name="Maruyama S."/>
            <person name="Arias M.C."/>
            <person name="Ball S.G."/>
            <person name="Gile G.H."/>
            <person name="Hirakawa Y."/>
            <person name="Hopkins J.F."/>
            <person name="Kuo A."/>
            <person name="Rensing S.A."/>
            <person name="Schmutz J."/>
            <person name="Symeonidi A."/>
            <person name="Elias M."/>
            <person name="Eveleigh R.J."/>
            <person name="Herman E.K."/>
            <person name="Klute M.J."/>
            <person name="Nakayama T."/>
            <person name="Obornik M."/>
            <person name="Reyes-Prieto A."/>
            <person name="Armbrust E.V."/>
            <person name="Aves S.J."/>
            <person name="Beiko R.G."/>
            <person name="Coutinho P."/>
            <person name="Dacks J.B."/>
            <person name="Durnford D.G."/>
            <person name="Fast N.M."/>
            <person name="Green B.R."/>
            <person name="Grisdale C.J."/>
            <person name="Hempel F."/>
            <person name="Henrissat B."/>
            <person name="Hoppner M.P."/>
            <person name="Ishida K."/>
            <person name="Kim E."/>
            <person name="Koreny L."/>
            <person name="Kroth P.G."/>
            <person name="Liu Y."/>
            <person name="Malik S.B."/>
            <person name="Maier U.G."/>
            <person name="McRose D."/>
            <person name="Mock T."/>
            <person name="Neilson J.A."/>
            <person name="Onodera N.T."/>
            <person name="Poole A.M."/>
            <person name="Pritham E.J."/>
            <person name="Richards T.A."/>
            <person name="Rocap G."/>
            <person name="Roy S.W."/>
            <person name="Sarai C."/>
            <person name="Schaack S."/>
            <person name="Shirato S."/>
            <person name="Slamovits C.H."/>
            <person name="Spencer D.F."/>
            <person name="Suzuki S."/>
            <person name="Worden A.Z."/>
            <person name="Zauner S."/>
            <person name="Barry K."/>
            <person name="Bell C."/>
            <person name="Bharti A.K."/>
            <person name="Crow J.A."/>
            <person name="Grimwood J."/>
            <person name="Kramer R."/>
            <person name="Lindquist E."/>
            <person name="Lucas S."/>
            <person name="Salamov A."/>
            <person name="McFadden G.I."/>
            <person name="Lane C.E."/>
            <person name="Keeling P.J."/>
            <person name="Gray M.W."/>
            <person name="Grigoriev I.V."/>
            <person name="Archibald J.M."/>
        </authorList>
    </citation>
    <scope>NUCLEOTIDE SEQUENCE</scope>
    <source>
        <strain evidence="3 5">CCMP2712</strain>
    </source>
</reference>
<accession>L1JPL2</accession>
<dbReference type="InterPro" id="IPR032675">
    <property type="entry name" value="LRR_dom_sf"/>
</dbReference>
<dbReference type="PANTHER" id="PTHR24114:SF2">
    <property type="entry name" value="F-BOX DOMAIN-CONTAINING PROTEIN-RELATED"/>
    <property type="match status" value="1"/>
</dbReference>
<feature type="repeat" description="WD" evidence="1">
    <location>
        <begin position="51"/>
        <end position="98"/>
    </location>
</feature>
<feature type="region of interest" description="Disordered" evidence="2">
    <location>
        <begin position="255"/>
        <end position="291"/>
    </location>
</feature>
<feature type="compositionally biased region" description="Acidic residues" evidence="2">
    <location>
        <begin position="267"/>
        <end position="282"/>
    </location>
</feature>
<feature type="compositionally biased region" description="Polar residues" evidence="2">
    <location>
        <begin position="1711"/>
        <end position="1721"/>
    </location>
</feature>
<evidence type="ECO:0000313" key="4">
    <source>
        <dbReference type="EnsemblProtists" id="EKX50209"/>
    </source>
</evidence>
<dbReference type="EnsemblProtists" id="EKX50209">
    <property type="protein sequence ID" value="EKX50209"/>
    <property type="gene ID" value="GUITHDRAFT_135380"/>
</dbReference>
<dbReference type="HOGENOM" id="CLU_230784_0_0_1"/>
<feature type="region of interest" description="Disordered" evidence="2">
    <location>
        <begin position="1703"/>
        <end position="1730"/>
    </location>
</feature>
<protein>
    <recommendedName>
        <fullName evidence="6">Origin recognition complex-associated protein</fullName>
    </recommendedName>
</protein>
<evidence type="ECO:0000313" key="3">
    <source>
        <dbReference type="EMBL" id="EKX50209.1"/>
    </source>
</evidence>
<reference evidence="4" key="3">
    <citation type="submission" date="2015-06" db="UniProtKB">
        <authorList>
            <consortium name="EnsemblProtists"/>
        </authorList>
    </citation>
    <scope>IDENTIFICATION</scope>
</reference>
<dbReference type="RefSeq" id="XP_005837189.1">
    <property type="nucleotide sequence ID" value="XM_005837132.1"/>
</dbReference>
<dbReference type="InterPro" id="IPR036322">
    <property type="entry name" value="WD40_repeat_dom_sf"/>
</dbReference>
<dbReference type="EMBL" id="JH992979">
    <property type="protein sequence ID" value="EKX50209.1"/>
    <property type="molecule type" value="Genomic_DNA"/>
</dbReference>
<dbReference type="SUPFAM" id="SSF52047">
    <property type="entry name" value="RNI-like"/>
    <property type="match status" value="1"/>
</dbReference>
<dbReference type="InterPro" id="IPR052394">
    <property type="entry name" value="LRR-containing"/>
</dbReference>
<dbReference type="PANTHER" id="PTHR24114">
    <property type="entry name" value="LEUCINE RICH REPEAT FAMILY PROTEIN"/>
    <property type="match status" value="1"/>
</dbReference>
<dbReference type="Gene3D" id="3.80.10.10">
    <property type="entry name" value="Ribonuclease Inhibitor"/>
    <property type="match status" value="1"/>
</dbReference>
<dbReference type="InterPro" id="IPR001680">
    <property type="entry name" value="WD40_rpt"/>
</dbReference>
<name>L1JPL2_GUITC</name>
<dbReference type="GeneID" id="17306824"/>
<sequence length="2239" mass="250972">MQEQVKARALACAMSRDGRLVVCTGKGSSVQVWKKEEEEWKRVEEGVKNMEKGHQERVTSIAFIEDEAVPSNPPMVATASADRTVKLWRLVSMAAAPSGGKGAPAVHGPTVLGYDKRAAVRLVLENTWQEDPHMRDNLLLLVGGLRRNIALLLDVEEAKFHVKMVEVNDKDVVVDVAFLPSPLTSHEDGLDVPKVSAEMQVAELLEMARDKRSKLSRCMLLCSHLHASRYHDVRLELKSARVVFVDDGTSHFQAIDSLRTTGKEGREEEEEEEERGDDGEGEGEGKEKEDSKAGHVSYWLLHQTLVDDKNVFCERNSLSHSEAISCLDLRSTRRSLPLLASGGHDRRVKLWSPSSREEGGIDQRWRLLEVLDAHEGHVCALKFSEVNGRLLVSSDMRGNVVCWGESMLEERGRPEEGGGRGARFVQVFKLREELAVRHLSLASQPLSDQLRTAMRALLPAHWTHAARLQVEEEQMKEEDVEAMELSLAHLSSSFHRGLALYEHLKKYARKVGARDFSRFGRGALLQERIESWKIQRSYAQAVNEEGIKSLSKLVGHPVENILRHVMAHDKQAVEEEIRRLSREFERRKSSVSAIVTRLEQSTGLRKELKQGLVSFLLEFFVETVSQLLLPLEPAGPSGDWDEHGRLLEEEAVRALTSSLLPVTKLREEVGAQELLLRAFSKSNSALLEVVSRRMEGLRSDLVLLRKKLQYAEIVASTGLVVVATSCEDMPVTAGQPVHLGEEEDEEGRKGKKQLGVVEQVLQRGAGVFQSTFAYRVKLKGRETTVDVTVSKMPAQFGVKLWRLLPPLHCLITSQSAAEHKVVSHDIPLKNFLSPPPGAQLLLRGEGYTDGYVLVEQLEQDSESLLSSPSGILGNVALADLQLLEHDFLQVLELVPLHLVETAEEVKGLCFVGPSSSPLLVVTVSNRLLFFSPTVRGPGGKRLQHVRTRTQAQLRGRAEEGEFPTWEAVEERVHDADIVFVRDVSTDSSPSIVLSCCQRGLVSFTDCRPLVSDGAADRLFSSYLKQKQLLRVLRTIDAEMARREVDFSTLLIDTQRLQEEKLSHLLALQLSRKGGGQEGKREREKALQELERIFRTLDERQDMVEEMSTTLMSRLPSHMLSKQLSSYHVGKVLEVTLDWMLQEGLGQGGRTIADHRHLKTLLRTPTMSRRSLDPLKQKIDLEVIFHHLKDTPDRLSLKRFAQFCKGRRLDRRYPGELDDLAHTLFMGQGRDNDENVEAVELLEFLLFFIPELDESYLFSHLKAGSEDETFRAEDWLVEEGEEEEDVELLPQADDDEEQDGIQEAGRVTEALVRAVDTNAIQVLDLSKFKLSSPEGRMGRDELAAIHDLFSSIAACTSLKYLSVDYQQELCSFDFFWRSLALNSSIHELSLQNLQLDRRHAGAIARCLDHNTTLRNLDLSHNNLTRGLGTIASSLADNQSLLCLDLSENNLDDVDISDLLDGLSYNRQLKSLWMNGNKILQHGFQQITRCLESRNFVVEKFSAFNQAIDREGNLQINVCGMDCFLSVREEEQELDQQTCVHRAASDSRCHEFVDRLLLLAAGQEQDELQQFILDNFTSVLDIPILPSVARRIVQGLRSHLELIRVRGYRQKIDLLLAPEGIRARRSKMAREAARLKELVEDLRRSSSPPAPRSLGRDLLRLSPLVSLQELPESVAAEKLQALACDVEDPEDAALLLRLYSPLSEEQGSKEAQEQGQGDKSTAESLPKEDAASVVDEAALEEGDDVVLSVLGIPRGSQGKLLEVNETHRAPSASSSSSSFFHNVSLQRSFSASSFRTLAEQPSSSPGPLAELVRSNREVEDVASQETSWGRIVRAEKNVEVHVHKLVRLGRTTWTLEDLSFLPWDQFKGCQAADEEEEEEEEEDVRSISETVQHGRRLALAALDGSSAGCLGWLDMKIFELVGATEGEERRRRFALMTLLSSDCKQGAYRTSVSNAGRQEEEQRGGGARTWEWNERFRFALPGRSCRLMVEVFEEPSSGTSRFVGRAEVAVEVHSKFVVFDGRAVKLSVDQVSRDQARCFLLTSPPGSASTPPTSSVRIQLCCRLLRSLPVAANLRQWLSNRSLLQFETGGRQQPPRIQGGSVGERESCRGEAASYAGALSARNSTIDEEEVEERDGLTRLQAEHVSSLPLQRPRSGGADRAPTWSQLVADGFYVSTKDGRVCLEPSSEEARRVTLRHRVLSALRSAAMVLEARRRRARPVSRWNRASMLLDRWNEEFFCHD</sequence>